<dbReference type="Proteomes" id="UP000230002">
    <property type="component" value="Unassembled WGS sequence"/>
</dbReference>
<sequence>MAPVDLWKGELMDRFHAFIFANEQARAPCIYGLTIGAFIYYDLSYANKSDFQTISDRLVAIVKAAVHLQYLDFRTFISDSVFDAMVKLTTLHELHIITDVPTYEEKLLKHLAIFHSPLRSLHIAGNEFSGSNMPASFLHDRLSHLTPTLEFLDLDEFPVDILPSSVTTQFTAVRSLKLRATFAPDCDLLGVLLRLFPKLDNTLELGSLYDSVRGDNVPAFRTRCQEAQERHRWSRLDRLACHADTAYLLALRCPIRRMEIQVRLPDATQYLAETLRYHCPPHLYVSISFNNGFGALDRLFPPEATDKLTHLVVFADIRIRHGRRSIRRNRGDSVHSGDRFVNRLLNSIQDLHLTHLRIVFHYSTYLQARKTAPDADSVGHNPLGDGMDLQATKARFVDAMPTLEYLFLTASSQTYAIPSQKRLWEFSSEILSKWFASKAWRVVHGGEDLHPSESISESDVGIGSSVELSREAAERIMDREELQLSRDEEYEVRLCADPKGS</sequence>
<gene>
    <name evidence="1" type="ORF">GSI_05815</name>
</gene>
<evidence type="ECO:0000313" key="2">
    <source>
        <dbReference type="Proteomes" id="UP000230002"/>
    </source>
</evidence>
<proteinExistence type="predicted"/>
<protein>
    <submittedName>
        <fullName evidence="1">Uncharacterized protein</fullName>
    </submittedName>
</protein>
<dbReference type="EMBL" id="AYKW01000012">
    <property type="protein sequence ID" value="PIL31119.1"/>
    <property type="molecule type" value="Genomic_DNA"/>
</dbReference>
<name>A0A2G8SBI3_9APHY</name>
<keyword evidence="2" id="KW-1185">Reference proteome</keyword>
<dbReference type="OrthoDB" id="2735574at2759"/>
<reference evidence="1 2" key="1">
    <citation type="journal article" date="2015" name="Sci. Rep.">
        <title>Chromosome-level genome map provides insights into diverse defense mechanisms in the medicinal fungus Ganoderma sinense.</title>
        <authorList>
            <person name="Zhu Y."/>
            <person name="Xu J."/>
            <person name="Sun C."/>
            <person name="Zhou S."/>
            <person name="Xu H."/>
            <person name="Nelson D.R."/>
            <person name="Qian J."/>
            <person name="Song J."/>
            <person name="Luo H."/>
            <person name="Xiang L."/>
            <person name="Li Y."/>
            <person name="Xu Z."/>
            <person name="Ji A."/>
            <person name="Wang L."/>
            <person name="Lu S."/>
            <person name="Hayward A."/>
            <person name="Sun W."/>
            <person name="Li X."/>
            <person name="Schwartz D.C."/>
            <person name="Wang Y."/>
            <person name="Chen S."/>
        </authorList>
    </citation>
    <scope>NUCLEOTIDE SEQUENCE [LARGE SCALE GENOMIC DNA]</scope>
    <source>
        <strain evidence="1 2">ZZ0214-1</strain>
    </source>
</reference>
<dbReference type="AlphaFoldDB" id="A0A2G8SBI3"/>
<dbReference type="SUPFAM" id="SSF52047">
    <property type="entry name" value="RNI-like"/>
    <property type="match status" value="1"/>
</dbReference>
<accession>A0A2G8SBI3</accession>
<organism evidence="1 2">
    <name type="scientific">Ganoderma sinense ZZ0214-1</name>
    <dbReference type="NCBI Taxonomy" id="1077348"/>
    <lineage>
        <taxon>Eukaryota</taxon>
        <taxon>Fungi</taxon>
        <taxon>Dikarya</taxon>
        <taxon>Basidiomycota</taxon>
        <taxon>Agaricomycotina</taxon>
        <taxon>Agaricomycetes</taxon>
        <taxon>Polyporales</taxon>
        <taxon>Polyporaceae</taxon>
        <taxon>Ganoderma</taxon>
    </lineage>
</organism>
<dbReference type="Gene3D" id="3.80.10.10">
    <property type="entry name" value="Ribonuclease Inhibitor"/>
    <property type="match status" value="1"/>
</dbReference>
<comment type="caution">
    <text evidence="1">The sequence shown here is derived from an EMBL/GenBank/DDBJ whole genome shotgun (WGS) entry which is preliminary data.</text>
</comment>
<evidence type="ECO:0000313" key="1">
    <source>
        <dbReference type="EMBL" id="PIL31119.1"/>
    </source>
</evidence>
<dbReference type="InterPro" id="IPR032675">
    <property type="entry name" value="LRR_dom_sf"/>
</dbReference>